<evidence type="ECO:0000256" key="2">
    <source>
        <dbReference type="ARBA" id="ARBA00009347"/>
    </source>
</evidence>
<dbReference type="GO" id="GO:0050660">
    <property type="term" value="F:flavin adenine dinucleotide binding"/>
    <property type="evidence" value="ECO:0007669"/>
    <property type="project" value="InterPro"/>
</dbReference>
<dbReference type="AlphaFoldDB" id="A0A843YIS8"/>
<evidence type="ECO:0000259" key="8">
    <source>
        <dbReference type="Pfam" id="PF02770"/>
    </source>
</evidence>
<dbReference type="SUPFAM" id="SSF56645">
    <property type="entry name" value="Acyl-CoA dehydrogenase NM domain-like"/>
    <property type="match status" value="1"/>
</dbReference>
<comment type="similarity">
    <text evidence="2 6">Belongs to the acyl-CoA dehydrogenase family.</text>
</comment>
<keyword evidence="5 6" id="KW-0560">Oxidoreductase</keyword>
<reference evidence="10 11" key="1">
    <citation type="submission" date="2019-10" db="EMBL/GenBank/DDBJ databases">
        <title>Epibacterium sp. nov., isolated from seawater.</title>
        <authorList>
            <person name="Zhang X."/>
            <person name="Li N."/>
        </authorList>
    </citation>
    <scope>NUCLEOTIDE SEQUENCE [LARGE SCALE GENOMIC DNA]</scope>
    <source>
        <strain evidence="10 11">SM1979</strain>
    </source>
</reference>
<sequence>MNFELTEERQMLQDGLRRYLRESYTPTLRAELAESDHGYAQNVWSGLAEMGVIGALFDEEIGGFAGSGFDIAVVFEELGRVGAVDPLIDTAILGGGLIAALGNEAQKQIIEAVIDGSIQLAFAHGEPSSRYDLSRIEATATRHGDEFVLNGRKAVVINAPAADHIVVSARTSGDAADRDGISLFLVSASNPGMTLRSYPLVSGCQAAELLLEDVRLGSDALLGGEGGAFEAITHTQARATLAISAEALGLMESIRELTNDYLKTRKQFGKPIGKFQALQHRMADVLIEIEQARSAVINLAGHIDAPAEIREKHVSATKNLIGNVAKLVTEESIQMHGGIGMTDEYELGHLAKRLIMVDHRFGDAIYHLERFIALAVA</sequence>
<dbReference type="PANTHER" id="PTHR43884:SF20">
    <property type="entry name" value="ACYL-COA DEHYDROGENASE FADE28"/>
    <property type="match status" value="1"/>
</dbReference>
<name>A0A843YIS8_9RHOB</name>
<dbReference type="InterPro" id="IPR036250">
    <property type="entry name" value="AcylCo_DH-like_C"/>
</dbReference>
<accession>A0A843YIS8</accession>
<feature type="domain" description="Acyl-CoA dehydrogenase/oxidase N-terminal" evidence="9">
    <location>
        <begin position="6"/>
        <end position="108"/>
    </location>
</feature>
<comment type="caution">
    <text evidence="10">The sequence shown here is derived from an EMBL/GenBank/DDBJ whole genome shotgun (WGS) entry which is preliminary data.</text>
</comment>
<evidence type="ECO:0000259" key="7">
    <source>
        <dbReference type="Pfam" id="PF00441"/>
    </source>
</evidence>
<gene>
    <name evidence="10" type="ORF">GFB49_19945</name>
</gene>
<dbReference type="InterPro" id="IPR009100">
    <property type="entry name" value="AcylCoA_DH/oxidase_NM_dom_sf"/>
</dbReference>
<evidence type="ECO:0000313" key="10">
    <source>
        <dbReference type="EMBL" id="MQQ10731.1"/>
    </source>
</evidence>
<dbReference type="Pfam" id="PF02771">
    <property type="entry name" value="Acyl-CoA_dh_N"/>
    <property type="match status" value="1"/>
</dbReference>
<evidence type="ECO:0000256" key="6">
    <source>
        <dbReference type="RuleBase" id="RU362125"/>
    </source>
</evidence>
<evidence type="ECO:0000256" key="4">
    <source>
        <dbReference type="ARBA" id="ARBA00022827"/>
    </source>
</evidence>
<keyword evidence="3 6" id="KW-0285">Flavoprotein</keyword>
<dbReference type="Gene3D" id="1.20.140.10">
    <property type="entry name" value="Butyryl-CoA Dehydrogenase, subunit A, domain 3"/>
    <property type="match status" value="1"/>
</dbReference>
<evidence type="ECO:0000256" key="3">
    <source>
        <dbReference type="ARBA" id="ARBA00022630"/>
    </source>
</evidence>
<dbReference type="InterPro" id="IPR009075">
    <property type="entry name" value="AcylCo_DH/oxidase_C"/>
</dbReference>
<feature type="domain" description="Acyl-CoA dehydrogenase/oxidase C-terminal" evidence="7">
    <location>
        <begin position="237"/>
        <end position="352"/>
    </location>
</feature>
<dbReference type="InterPro" id="IPR013786">
    <property type="entry name" value="AcylCoA_DH/ox_N"/>
</dbReference>
<comment type="cofactor">
    <cofactor evidence="1 6">
        <name>FAD</name>
        <dbReference type="ChEBI" id="CHEBI:57692"/>
    </cofactor>
</comment>
<keyword evidence="4 6" id="KW-0274">FAD</keyword>
<feature type="domain" description="Acyl-CoA oxidase/dehydrogenase middle" evidence="8">
    <location>
        <begin position="121"/>
        <end position="213"/>
    </location>
</feature>
<evidence type="ECO:0000259" key="9">
    <source>
        <dbReference type="Pfam" id="PF02771"/>
    </source>
</evidence>
<dbReference type="InterPro" id="IPR037069">
    <property type="entry name" value="AcylCoA_DH/ox_N_sf"/>
</dbReference>
<dbReference type="PANTHER" id="PTHR43884">
    <property type="entry name" value="ACYL-COA DEHYDROGENASE"/>
    <property type="match status" value="1"/>
</dbReference>
<dbReference type="CDD" id="cd00567">
    <property type="entry name" value="ACAD"/>
    <property type="match status" value="1"/>
</dbReference>
<dbReference type="Pfam" id="PF02770">
    <property type="entry name" value="Acyl-CoA_dh_M"/>
    <property type="match status" value="1"/>
</dbReference>
<keyword evidence="11" id="KW-1185">Reference proteome</keyword>
<proteinExistence type="inferred from homology"/>
<evidence type="ECO:0000313" key="11">
    <source>
        <dbReference type="Proteomes" id="UP000444174"/>
    </source>
</evidence>
<dbReference type="Gene3D" id="2.40.110.10">
    <property type="entry name" value="Butyryl-CoA Dehydrogenase, subunit A, domain 2"/>
    <property type="match status" value="1"/>
</dbReference>
<dbReference type="GO" id="GO:0003995">
    <property type="term" value="F:acyl-CoA dehydrogenase activity"/>
    <property type="evidence" value="ECO:0007669"/>
    <property type="project" value="TreeGrafter"/>
</dbReference>
<dbReference type="Proteomes" id="UP000444174">
    <property type="component" value="Unassembled WGS sequence"/>
</dbReference>
<dbReference type="Pfam" id="PF00441">
    <property type="entry name" value="Acyl-CoA_dh_1"/>
    <property type="match status" value="1"/>
</dbReference>
<dbReference type="SUPFAM" id="SSF47203">
    <property type="entry name" value="Acyl-CoA dehydrogenase C-terminal domain-like"/>
    <property type="match status" value="1"/>
</dbReference>
<protein>
    <submittedName>
        <fullName evidence="10">Pimeloyl-CoA dehydrogenase small subunit</fullName>
    </submittedName>
</protein>
<dbReference type="RefSeq" id="WP_153217963.1">
    <property type="nucleotide sequence ID" value="NZ_WIBF01000022.1"/>
</dbReference>
<dbReference type="Gene3D" id="1.10.540.10">
    <property type="entry name" value="Acyl-CoA dehydrogenase/oxidase, N-terminal domain"/>
    <property type="match status" value="1"/>
</dbReference>
<evidence type="ECO:0000256" key="5">
    <source>
        <dbReference type="ARBA" id="ARBA00023002"/>
    </source>
</evidence>
<dbReference type="InterPro" id="IPR006091">
    <property type="entry name" value="Acyl-CoA_Oxase/DH_mid-dom"/>
</dbReference>
<organism evidence="10 11">
    <name type="scientific">Tritonibacter litoralis</name>
    <dbReference type="NCBI Taxonomy" id="2662264"/>
    <lineage>
        <taxon>Bacteria</taxon>
        <taxon>Pseudomonadati</taxon>
        <taxon>Pseudomonadota</taxon>
        <taxon>Alphaproteobacteria</taxon>
        <taxon>Rhodobacterales</taxon>
        <taxon>Paracoccaceae</taxon>
        <taxon>Tritonibacter</taxon>
    </lineage>
</organism>
<evidence type="ECO:0000256" key="1">
    <source>
        <dbReference type="ARBA" id="ARBA00001974"/>
    </source>
</evidence>
<dbReference type="EMBL" id="WIBF01000022">
    <property type="protein sequence ID" value="MQQ10731.1"/>
    <property type="molecule type" value="Genomic_DNA"/>
</dbReference>
<dbReference type="InterPro" id="IPR046373">
    <property type="entry name" value="Acyl-CoA_Oxase/DH_mid-dom_sf"/>
</dbReference>